<dbReference type="Pfam" id="PF10902">
    <property type="entry name" value="WYL_2"/>
    <property type="match status" value="1"/>
</dbReference>
<dbReference type="OrthoDB" id="18033at10239"/>
<keyword evidence="2" id="KW-1185">Reference proteome</keyword>
<accession>D7RML6</accession>
<organism evidence="1 2">
    <name type="scientific">Escherichia phage IME08</name>
    <dbReference type="NCBI Taxonomy" id="698728"/>
    <lineage>
        <taxon>Viruses</taxon>
        <taxon>Duplodnaviria</taxon>
        <taxon>Heunggongvirae</taxon>
        <taxon>Uroviricota</taxon>
        <taxon>Caudoviricetes</taxon>
        <taxon>Pantevenvirales</taxon>
        <taxon>Straboviridae</taxon>
        <taxon>Tevenvirinae</taxon>
        <taxon>Dhakavirus</taxon>
        <taxon>Dhakavirus ime08</taxon>
    </lineage>
</organism>
<gene>
    <name evidence="1" type="primary">31.1</name>
</gene>
<reference evidence="1 2" key="2">
    <citation type="journal article" date="2011" name="Virol. J.">
        <title>Sequence characteristics of T4-like bacteriophage IME08 benome termini revealed by high throughput sequencing.</title>
        <authorList>
            <person name="Jiang X."/>
            <person name="Jiang H."/>
            <person name="Li C."/>
            <person name="Wang S."/>
            <person name="Mi Z."/>
            <person name="An X."/>
            <person name="Chen J."/>
            <person name="Tong Y."/>
        </authorList>
    </citation>
    <scope>NUCLEOTIDE SEQUENCE [LARGE SCALE GENOMIC DNA]</scope>
</reference>
<dbReference type="RefSeq" id="YP_003734353.1">
    <property type="nucleotide sequence ID" value="NC_014260.1"/>
</dbReference>
<protein>
    <submittedName>
        <fullName evidence="1">Uncharacterized protein 31.1</fullName>
    </submittedName>
</protein>
<proteinExistence type="predicted"/>
<reference evidence="1 2" key="1">
    <citation type="journal article" date="2011" name="Arch. Virol.">
        <title>The complete genome sequence of a novel T4-like bacteriophage, IME08.</title>
        <authorList>
            <person name="Jiang H."/>
            <person name="Jiang X."/>
            <person name="Wang S."/>
            <person name="Li C."/>
            <person name="Chen B."/>
            <person name="An X."/>
            <person name="Mi Z."/>
            <person name="Chen J."/>
            <person name="Tong Y."/>
        </authorList>
    </citation>
    <scope>NUCLEOTIDE SEQUENCE [LARGE SCALE GENOMIC DNA]</scope>
</reference>
<dbReference type="Proteomes" id="UP000201129">
    <property type="component" value="Segment"/>
</dbReference>
<dbReference type="EMBL" id="HM071924">
    <property type="protein sequence ID" value="ADI55532.1"/>
    <property type="molecule type" value="Genomic_DNA"/>
</dbReference>
<dbReference type="KEGG" id="vg:9384506"/>
<evidence type="ECO:0000313" key="2">
    <source>
        <dbReference type="Proteomes" id="UP000201129"/>
    </source>
</evidence>
<dbReference type="GeneID" id="9384506"/>
<dbReference type="InterPro" id="IPR024401">
    <property type="entry name" value="WYL_prot"/>
</dbReference>
<evidence type="ECO:0000313" key="1">
    <source>
        <dbReference type="EMBL" id="ADI55532.1"/>
    </source>
</evidence>
<name>D7RML6_9CAUD</name>
<sequence length="100" mass="11669">MIMILTEQETIRLCEKVKTILSVGTHEVVFEKINGNIRRLKCTRDLDLLPKKEDFKSQTGKQGPRNSLYVFDVDLQQWRSFRFDKLISVNGLQTETLLVL</sequence>